<reference evidence="1" key="1">
    <citation type="submission" date="2022-10" db="EMBL/GenBank/DDBJ databases">
        <title>Sifting through the core-genome to identify putative cross-protective antigens against Riemerella anatipestifer.</title>
        <authorList>
            <person name="Zheng X."/>
            <person name="Zhang W."/>
        </authorList>
    </citation>
    <scope>NUCLEOTIDE SEQUENCE</scope>
    <source>
        <strain evidence="1">ZWRA178</strain>
    </source>
</reference>
<organism evidence="1 2">
    <name type="scientific">Riemerella anatipestifer</name>
    <name type="common">Moraxella anatipestifer</name>
    <dbReference type="NCBI Taxonomy" id="34085"/>
    <lineage>
        <taxon>Bacteria</taxon>
        <taxon>Pseudomonadati</taxon>
        <taxon>Bacteroidota</taxon>
        <taxon>Flavobacteriia</taxon>
        <taxon>Flavobacteriales</taxon>
        <taxon>Weeksellaceae</taxon>
        <taxon>Riemerella</taxon>
    </lineage>
</organism>
<dbReference type="AlphaFoldDB" id="A0AAP3APD8"/>
<accession>A0AAP3APD8</accession>
<protein>
    <submittedName>
        <fullName evidence="1">Uncharacterized protein</fullName>
    </submittedName>
</protein>
<comment type="caution">
    <text evidence="1">The sequence shown here is derived from an EMBL/GenBank/DDBJ whole genome shotgun (WGS) entry which is preliminary data.</text>
</comment>
<dbReference type="RefSeq" id="WP_214193795.1">
    <property type="nucleotide sequence ID" value="NZ_CP081925.1"/>
</dbReference>
<dbReference type="EMBL" id="JAOZYT010000050">
    <property type="protein sequence ID" value="MCW0524284.1"/>
    <property type="molecule type" value="Genomic_DNA"/>
</dbReference>
<name>A0AAP3APD8_RIEAN</name>
<sequence length="785" mass="90440">MSVQLFLEGRETDLRTGEKITVNYQVNRISDINTRETDFTYHFSLPRTPANIQIFEGVGLMGDTSTIPYRKMEATLKIDGYTIINKGWLKLIETTKEDYKVAISSGVIDFFKAIQNKNMSDITDLSEIQHEKNIDTVINSIDNPYYKYPIADYNGLTHYDKDRTKIINIDPIAPSVAVKYLWDKMHKYAGFTYAGSIFDTQDFNNLWLTYSKSVGLQEENVFDSADIFFTGNSYSIPISPTSYRTFDYERRLGNGGEVKTFKENEVYKPIYRTPSSGTKLSRAIFSHLLFKKKGVYSFDFNSEGGEYLFAGEKITLAVCQSKEDKPLREIYNDDVNRIEYSLPKEDTTVNKITKKINFEIKEDNTLVYFILKEEGIPNRSHGDIKGLRGTLSIIGYPNANPVYTQDLSQLSMTDFYKEILNRFGLTPLVDVDKKEVKYLTISERVNAEAIDWTDKYINRESETYLFGQYAQENTFKLQYNDKEEDYNNGSIKVDNINLDAEKEAFSSKFYSPEREATENFYLGDTSQSVLLMKFFDKEIKERPKDGEEPIKYKPLQKRFHLIRINEVSTNVSLGSKVFNKDKATNKVAVAHFDGLSWGSLISKYYNDLRKIISRSRLHTINLNLNLIDILSLSFDKLYYFQQEGHYYLLDALRYTTSTKEAKAVFVKVDKTGITAITTPMPELGSEIAWDMDSSDANTWTDQFEDRTGKQNWVSIDVLGTTGVIVGHTFQIRNANTGMEWSDYLDASVPSITYTDLTDGLNEFRLKLTTNRDEVYYSNTLKYTRQ</sequence>
<proteinExistence type="predicted"/>
<dbReference type="Proteomes" id="UP001207440">
    <property type="component" value="Unassembled WGS sequence"/>
</dbReference>
<gene>
    <name evidence="1" type="ORF">OKE68_08160</name>
</gene>
<evidence type="ECO:0000313" key="1">
    <source>
        <dbReference type="EMBL" id="MCW0524284.1"/>
    </source>
</evidence>
<evidence type="ECO:0000313" key="2">
    <source>
        <dbReference type="Proteomes" id="UP001207440"/>
    </source>
</evidence>